<keyword evidence="2" id="KW-1185">Reference proteome</keyword>
<organism evidence="1 2">
    <name type="scientific">Liparis tanakae</name>
    <name type="common">Tanaka's snailfish</name>
    <dbReference type="NCBI Taxonomy" id="230148"/>
    <lineage>
        <taxon>Eukaryota</taxon>
        <taxon>Metazoa</taxon>
        <taxon>Chordata</taxon>
        <taxon>Craniata</taxon>
        <taxon>Vertebrata</taxon>
        <taxon>Euteleostomi</taxon>
        <taxon>Actinopterygii</taxon>
        <taxon>Neopterygii</taxon>
        <taxon>Teleostei</taxon>
        <taxon>Neoteleostei</taxon>
        <taxon>Acanthomorphata</taxon>
        <taxon>Eupercaria</taxon>
        <taxon>Perciformes</taxon>
        <taxon>Cottioidei</taxon>
        <taxon>Cottales</taxon>
        <taxon>Liparidae</taxon>
        <taxon>Liparis</taxon>
    </lineage>
</organism>
<name>A0A4Z2J2T9_9TELE</name>
<sequence length="135" mass="15457">MASELSRQPVVFLSTREEWNFSLWSSSKVELLHPEWGMITVLVSVVKASLMSVILMASHDDKFHTTPVETRAKTQALSSGHAHLRTLRYRRNALKKDHRCSDNTYCKSPPPADQLRRCFHLHNPPIVPPHHLAQI</sequence>
<gene>
    <name evidence="1" type="ORF">EYF80_005229</name>
</gene>
<evidence type="ECO:0000313" key="2">
    <source>
        <dbReference type="Proteomes" id="UP000314294"/>
    </source>
</evidence>
<proteinExistence type="predicted"/>
<dbReference type="EMBL" id="SRLO01000026">
    <property type="protein sequence ID" value="TNN84529.1"/>
    <property type="molecule type" value="Genomic_DNA"/>
</dbReference>
<accession>A0A4Z2J2T9</accession>
<protein>
    <submittedName>
        <fullName evidence="1">Uncharacterized protein</fullName>
    </submittedName>
</protein>
<dbReference type="Proteomes" id="UP000314294">
    <property type="component" value="Unassembled WGS sequence"/>
</dbReference>
<reference evidence="1 2" key="1">
    <citation type="submission" date="2019-03" db="EMBL/GenBank/DDBJ databases">
        <title>First draft genome of Liparis tanakae, snailfish: a comprehensive survey of snailfish specific genes.</title>
        <authorList>
            <person name="Kim W."/>
            <person name="Song I."/>
            <person name="Jeong J.-H."/>
            <person name="Kim D."/>
            <person name="Kim S."/>
            <person name="Ryu S."/>
            <person name="Song J.Y."/>
            <person name="Lee S.K."/>
        </authorList>
    </citation>
    <scope>NUCLEOTIDE SEQUENCE [LARGE SCALE GENOMIC DNA]</scope>
    <source>
        <tissue evidence="1">Muscle</tissue>
    </source>
</reference>
<comment type="caution">
    <text evidence="1">The sequence shown here is derived from an EMBL/GenBank/DDBJ whole genome shotgun (WGS) entry which is preliminary data.</text>
</comment>
<evidence type="ECO:0000313" key="1">
    <source>
        <dbReference type="EMBL" id="TNN84529.1"/>
    </source>
</evidence>
<dbReference type="AlphaFoldDB" id="A0A4Z2J2T9"/>